<gene>
    <name evidence="1" type="ORF">F0P93_14935</name>
</gene>
<evidence type="ECO:0000313" key="1">
    <source>
        <dbReference type="EMBL" id="KAA9353912.1"/>
    </source>
</evidence>
<evidence type="ECO:0008006" key="3">
    <source>
        <dbReference type="Google" id="ProtNLM"/>
    </source>
</evidence>
<name>A0A5N1JFV0_9BACT</name>
<reference evidence="1 2" key="1">
    <citation type="submission" date="2019-09" db="EMBL/GenBank/DDBJ databases">
        <title>Genome Sequence of Larkinella sp MA1.</title>
        <authorList>
            <person name="Srinivasan S."/>
        </authorList>
    </citation>
    <scope>NUCLEOTIDE SEQUENCE [LARGE SCALE GENOMIC DNA]</scope>
    <source>
        <strain evidence="1 2">MA1</strain>
    </source>
</reference>
<protein>
    <recommendedName>
        <fullName evidence="3">Lipocalin-like protein</fullName>
    </recommendedName>
</protein>
<comment type="caution">
    <text evidence="1">The sequence shown here is derived from an EMBL/GenBank/DDBJ whole genome shotgun (WGS) entry which is preliminary data.</text>
</comment>
<dbReference type="RefSeq" id="WP_150877191.1">
    <property type="nucleotide sequence ID" value="NZ_VTWS01000003.1"/>
</dbReference>
<dbReference type="AlphaFoldDB" id="A0A5N1JFV0"/>
<sequence>MKTFLFSFSLLFSTVLSFGQCDKEVKLTTSKTEYLDAAGVVQRTVEEQSTIDIGKTDVLIVPGNADQKMIGTIQSTTCTWSVPYKEGKTVMKALFKEPSGEERHVTLTIEGKADQLTFLMEIAEMPDRKIRVWVEEFGEKK</sequence>
<accession>A0A5N1JFV0</accession>
<keyword evidence="2" id="KW-1185">Reference proteome</keyword>
<organism evidence="1 2">
    <name type="scientific">Larkinella humicola</name>
    <dbReference type="NCBI Taxonomy" id="2607654"/>
    <lineage>
        <taxon>Bacteria</taxon>
        <taxon>Pseudomonadati</taxon>
        <taxon>Bacteroidota</taxon>
        <taxon>Cytophagia</taxon>
        <taxon>Cytophagales</taxon>
        <taxon>Spirosomataceae</taxon>
        <taxon>Larkinella</taxon>
    </lineage>
</organism>
<dbReference type="EMBL" id="VTWS01000003">
    <property type="protein sequence ID" value="KAA9353912.1"/>
    <property type="molecule type" value="Genomic_DNA"/>
</dbReference>
<proteinExistence type="predicted"/>
<evidence type="ECO:0000313" key="2">
    <source>
        <dbReference type="Proteomes" id="UP000326344"/>
    </source>
</evidence>
<dbReference type="Proteomes" id="UP000326344">
    <property type="component" value="Unassembled WGS sequence"/>
</dbReference>